<reference evidence="1 2" key="1">
    <citation type="submission" date="2020-06" db="EMBL/GenBank/DDBJ databases">
        <title>Rhizobium sp.nov. isolated from the tomato plant.</title>
        <authorList>
            <person name="Thin K.K."/>
            <person name="Zhang X."/>
            <person name="He S."/>
        </authorList>
    </citation>
    <scope>NUCLEOTIDE SEQUENCE [LARGE SCALE GENOMIC DNA]</scope>
    <source>
        <strain evidence="1 2">DBTS2</strain>
    </source>
</reference>
<protein>
    <submittedName>
        <fullName evidence="1">Uncharacterized protein</fullName>
    </submittedName>
</protein>
<gene>
    <name evidence="1" type="ORF">HV823_18140</name>
</gene>
<comment type="caution">
    <text evidence="1">The sequence shown here is derived from an EMBL/GenBank/DDBJ whole genome shotgun (WGS) entry which is preliminary data.</text>
</comment>
<proteinExistence type="predicted"/>
<keyword evidence="2" id="KW-1185">Reference proteome</keyword>
<name>A0ABX2QJV9_9HYPH</name>
<dbReference type="EMBL" id="JABXYK010000011">
    <property type="protein sequence ID" value="NVP57182.1"/>
    <property type="molecule type" value="Genomic_DNA"/>
</dbReference>
<sequence>MDVPAFDVRAALGRIAANFTHLIANAQQQGKERSFIRRSHERKIHPVQGGFAQFSTKSLDFIMRAANIPDRAGAHAAFSPMTERVSWRPCRFFPSVLQYPHCRPGKCGKVIPA</sequence>
<dbReference type="RefSeq" id="WP_176951146.1">
    <property type="nucleotide sequence ID" value="NZ_JABXYK010000011.1"/>
</dbReference>
<dbReference type="Proteomes" id="UP000659172">
    <property type="component" value="Unassembled WGS sequence"/>
</dbReference>
<evidence type="ECO:0000313" key="1">
    <source>
        <dbReference type="EMBL" id="NVP57182.1"/>
    </source>
</evidence>
<evidence type="ECO:0000313" key="2">
    <source>
        <dbReference type="Proteomes" id="UP000659172"/>
    </source>
</evidence>
<organism evidence="1 2">
    <name type="scientific">Mycoplana rhizolycopersici</name>
    <dbReference type="NCBI Taxonomy" id="2746702"/>
    <lineage>
        <taxon>Bacteria</taxon>
        <taxon>Pseudomonadati</taxon>
        <taxon>Pseudomonadota</taxon>
        <taxon>Alphaproteobacteria</taxon>
        <taxon>Hyphomicrobiales</taxon>
        <taxon>Rhizobiaceae</taxon>
        <taxon>Mycoplana</taxon>
    </lineage>
</organism>
<accession>A0ABX2QJV9</accession>